<evidence type="ECO:0000313" key="2">
    <source>
        <dbReference type="EMBL" id="EFH13113.1"/>
    </source>
</evidence>
<dbReference type="AlphaFoldDB" id="D5RHV4"/>
<feature type="non-terminal residue" evidence="2">
    <location>
        <position position="1"/>
    </location>
</feature>
<dbReference type="Proteomes" id="UP000005324">
    <property type="component" value="Unassembled WGS sequence"/>
</dbReference>
<keyword evidence="3" id="KW-1185">Reference proteome</keyword>
<evidence type="ECO:0000256" key="1">
    <source>
        <dbReference type="SAM" id="MobiDB-lite"/>
    </source>
</evidence>
<protein>
    <submittedName>
        <fullName evidence="2">Uncharacterized protein</fullName>
    </submittedName>
</protein>
<organism evidence="2 3">
    <name type="scientific">Pseudoroseomonas cervicalis ATCC 49957</name>
    <dbReference type="NCBI Taxonomy" id="525371"/>
    <lineage>
        <taxon>Bacteria</taxon>
        <taxon>Pseudomonadati</taxon>
        <taxon>Pseudomonadota</taxon>
        <taxon>Alphaproteobacteria</taxon>
        <taxon>Acetobacterales</taxon>
        <taxon>Roseomonadaceae</taxon>
        <taxon>Roseomonas</taxon>
    </lineage>
</organism>
<evidence type="ECO:0000313" key="3">
    <source>
        <dbReference type="Proteomes" id="UP000005324"/>
    </source>
</evidence>
<gene>
    <name evidence="2" type="ORF">HMPREF0731_0664</name>
</gene>
<accession>D5RHV4</accession>
<comment type="caution">
    <text evidence="2">The sequence shown here is derived from an EMBL/GenBank/DDBJ whole genome shotgun (WGS) entry which is preliminary data.</text>
</comment>
<feature type="region of interest" description="Disordered" evidence="1">
    <location>
        <begin position="1"/>
        <end position="21"/>
    </location>
</feature>
<reference evidence="2 3" key="1">
    <citation type="submission" date="2010-04" db="EMBL/GenBank/DDBJ databases">
        <authorList>
            <person name="Qin X."/>
            <person name="Bachman B."/>
            <person name="Battles P."/>
            <person name="Bell A."/>
            <person name="Bess C."/>
            <person name="Bickham C."/>
            <person name="Chaboub L."/>
            <person name="Chen D."/>
            <person name="Coyle M."/>
            <person name="Deiros D.R."/>
            <person name="Dinh H."/>
            <person name="Forbes L."/>
            <person name="Fowler G."/>
            <person name="Francisco L."/>
            <person name="Fu Q."/>
            <person name="Gubbala S."/>
            <person name="Hale W."/>
            <person name="Han Y."/>
            <person name="Hemphill L."/>
            <person name="Highlander S.K."/>
            <person name="Hirani K."/>
            <person name="Hogues M."/>
            <person name="Jackson L."/>
            <person name="Jakkamsetti A."/>
            <person name="Javaid M."/>
            <person name="Jiang H."/>
            <person name="Korchina V."/>
            <person name="Kovar C."/>
            <person name="Lara F."/>
            <person name="Lee S."/>
            <person name="Mata R."/>
            <person name="Mathew T."/>
            <person name="Moen C."/>
            <person name="Morales K."/>
            <person name="Munidasa M."/>
            <person name="Nazareth L."/>
            <person name="Ngo R."/>
            <person name="Nguyen L."/>
            <person name="Okwuonu G."/>
            <person name="Ongeri F."/>
            <person name="Patil S."/>
            <person name="Petrosino J."/>
            <person name="Pham C."/>
            <person name="Pham P."/>
            <person name="Pu L.-L."/>
            <person name="Puazo M."/>
            <person name="Raj R."/>
            <person name="Reid J."/>
            <person name="Rouhana J."/>
            <person name="Saada N."/>
            <person name="Shang Y."/>
            <person name="Simmons D."/>
            <person name="Thornton R."/>
            <person name="Warren J."/>
            <person name="Weissenberger G."/>
            <person name="Zhang J."/>
            <person name="Zhang L."/>
            <person name="Zhou C."/>
            <person name="Zhu D."/>
            <person name="Muzny D."/>
            <person name="Worley K."/>
            <person name="Gibbs R."/>
        </authorList>
    </citation>
    <scope>NUCLEOTIDE SEQUENCE [LARGE SCALE GENOMIC DNA]</scope>
    <source>
        <strain evidence="2 3">ATCC 49957</strain>
    </source>
</reference>
<dbReference type="EMBL" id="ADVL01000116">
    <property type="protein sequence ID" value="EFH13113.1"/>
    <property type="molecule type" value="Genomic_DNA"/>
</dbReference>
<name>D5RHV4_9PROT</name>
<feature type="compositionally biased region" description="Pro residues" evidence="1">
    <location>
        <begin position="1"/>
        <end position="17"/>
    </location>
</feature>
<dbReference type="HOGENOM" id="CLU_2764106_0_0_5"/>
<sequence>RGWPRPGPGPGWRPPAPRCARSTARWRPITAAWASSPQMAGAGDPVPCRGSLRGRSPLNLHASCSASSP</sequence>
<feature type="region of interest" description="Disordered" evidence="1">
    <location>
        <begin position="33"/>
        <end position="69"/>
    </location>
</feature>
<proteinExistence type="predicted"/>